<dbReference type="GO" id="GO:0055028">
    <property type="term" value="C:cortical microtubule"/>
    <property type="evidence" value="ECO:0007669"/>
    <property type="project" value="TreeGrafter"/>
</dbReference>
<dbReference type="PANTHER" id="PTHR31949:SF20">
    <property type="entry name" value="OS01G0141900 PROTEIN"/>
    <property type="match status" value="1"/>
</dbReference>
<dbReference type="PANTHER" id="PTHR31949">
    <property type="entry name" value="GASTRIC MUCIN-LIKE PROTEIN"/>
    <property type="match status" value="1"/>
</dbReference>
<dbReference type="GO" id="GO:0043622">
    <property type="term" value="P:cortical microtubule organization"/>
    <property type="evidence" value="ECO:0007669"/>
    <property type="project" value="TreeGrafter"/>
</dbReference>
<feature type="region of interest" description="Disordered" evidence="1">
    <location>
        <begin position="1"/>
        <end position="194"/>
    </location>
</feature>
<proteinExistence type="predicted"/>
<evidence type="ECO:0000313" key="2">
    <source>
        <dbReference type="EMBL" id="MCL7030381.1"/>
    </source>
</evidence>
<feature type="compositionally biased region" description="Polar residues" evidence="1">
    <location>
        <begin position="99"/>
        <end position="116"/>
    </location>
</feature>
<feature type="region of interest" description="Disordered" evidence="1">
    <location>
        <begin position="220"/>
        <end position="247"/>
    </location>
</feature>
<reference evidence="2" key="1">
    <citation type="submission" date="2022-03" db="EMBL/GenBank/DDBJ databases">
        <title>A functionally conserved STORR gene fusion in Papaver species that diverged 16.8 million years ago.</title>
        <authorList>
            <person name="Catania T."/>
        </authorList>
    </citation>
    <scope>NUCLEOTIDE SEQUENCE</scope>
    <source>
        <strain evidence="2">S-191538</strain>
    </source>
</reference>
<evidence type="ECO:0000313" key="3">
    <source>
        <dbReference type="Proteomes" id="UP001177140"/>
    </source>
</evidence>
<name>A0AA41V4E3_PAPNU</name>
<dbReference type="AlphaFoldDB" id="A0AA41V4E3"/>
<feature type="compositionally biased region" description="Polar residues" evidence="1">
    <location>
        <begin position="1"/>
        <end position="42"/>
    </location>
</feature>
<organism evidence="2 3">
    <name type="scientific">Papaver nudicaule</name>
    <name type="common">Iceland poppy</name>
    <dbReference type="NCBI Taxonomy" id="74823"/>
    <lineage>
        <taxon>Eukaryota</taxon>
        <taxon>Viridiplantae</taxon>
        <taxon>Streptophyta</taxon>
        <taxon>Embryophyta</taxon>
        <taxon>Tracheophyta</taxon>
        <taxon>Spermatophyta</taxon>
        <taxon>Magnoliopsida</taxon>
        <taxon>Ranunculales</taxon>
        <taxon>Papaveraceae</taxon>
        <taxon>Papaveroideae</taxon>
        <taxon>Papaver</taxon>
    </lineage>
</organism>
<evidence type="ECO:0000256" key="1">
    <source>
        <dbReference type="SAM" id="MobiDB-lite"/>
    </source>
</evidence>
<feature type="compositionally biased region" description="Low complexity" evidence="1">
    <location>
        <begin position="48"/>
        <end position="61"/>
    </location>
</feature>
<feature type="compositionally biased region" description="Low complexity" evidence="1">
    <location>
        <begin position="80"/>
        <end position="98"/>
    </location>
</feature>
<protein>
    <submittedName>
        <fullName evidence="2">Uncharacterized protein</fullName>
    </submittedName>
</protein>
<dbReference type="EMBL" id="JAJJMA010100816">
    <property type="protein sequence ID" value="MCL7030381.1"/>
    <property type="molecule type" value="Genomic_DNA"/>
</dbReference>
<feature type="compositionally biased region" description="Polar residues" evidence="1">
    <location>
        <begin position="68"/>
        <end position="79"/>
    </location>
</feature>
<keyword evidence="3" id="KW-1185">Reference proteome</keyword>
<accession>A0AA41V4E3</accession>
<comment type="caution">
    <text evidence="2">The sequence shown here is derived from an EMBL/GenBank/DDBJ whole genome shotgun (WGS) entry which is preliminary data.</text>
</comment>
<sequence length="300" mass="31534">MALSGRLSNPSARSSTPSRMTAPPSKSVSRSATPTRRPSTPSRGAPVPRSATPTRRPSSTSGGVSVPRSATPTRRPSTPSNVSSVSAPLSRSSSVSKSGPATTRNPVPSRGSSPTVKSRPWKLLEMPGFSLEAPPNLRTSLSERPVSASRGRPQAPNARSSVECGSNGRPRRQSCSPSRGRAPNSGIHSYGSSVHAVSQANPALAGTKMVDRVNMRRLAPPKQDDMRTRNNPVGKSSPLLGSNFGRSLSGKSLDMAMRHMPLYTQNGGQSSCTPTDSKELMHGSSQDMLVYLTINSLPGS</sequence>
<gene>
    <name evidence="2" type="ORF">MKW94_016035</name>
</gene>
<dbReference type="Proteomes" id="UP001177140">
    <property type="component" value="Unassembled WGS sequence"/>
</dbReference>